<evidence type="ECO:0000256" key="1">
    <source>
        <dbReference type="SAM" id="SignalP"/>
    </source>
</evidence>
<dbReference type="STRING" id="407022.SAMN05661044_01602"/>
<protein>
    <submittedName>
        <fullName evidence="2">Tetratricopeptide repeat-containing protein</fullName>
    </submittedName>
</protein>
<feature type="chain" id="PRO_5011743155" evidence="1">
    <location>
        <begin position="24"/>
        <end position="388"/>
    </location>
</feature>
<evidence type="ECO:0000313" key="3">
    <source>
        <dbReference type="Proteomes" id="UP000199421"/>
    </source>
</evidence>
<organism evidence="2 3">
    <name type="scientific">Olivibacter domesticus</name>
    <name type="common">Pseudosphingobacterium domesticum</name>
    <dbReference type="NCBI Taxonomy" id="407022"/>
    <lineage>
        <taxon>Bacteria</taxon>
        <taxon>Pseudomonadati</taxon>
        <taxon>Bacteroidota</taxon>
        <taxon>Sphingobacteriia</taxon>
        <taxon>Sphingobacteriales</taxon>
        <taxon>Sphingobacteriaceae</taxon>
        <taxon>Olivibacter</taxon>
    </lineage>
</organism>
<dbReference type="PANTHER" id="PTHR12558">
    <property type="entry name" value="CELL DIVISION CYCLE 16,23,27"/>
    <property type="match status" value="1"/>
</dbReference>
<gene>
    <name evidence="2" type="ORF">SAMN05661044_01602</name>
</gene>
<accession>A0A1H7L9S4</accession>
<dbReference type="Pfam" id="PF14559">
    <property type="entry name" value="TPR_19"/>
    <property type="match status" value="1"/>
</dbReference>
<dbReference type="PANTHER" id="PTHR12558:SF13">
    <property type="entry name" value="CELL DIVISION CYCLE PROTEIN 27 HOMOLOG"/>
    <property type="match status" value="1"/>
</dbReference>
<dbReference type="Gene3D" id="1.25.40.10">
    <property type="entry name" value="Tetratricopeptide repeat domain"/>
    <property type="match status" value="2"/>
</dbReference>
<evidence type="ECO:0000313" key="2">
    <source>
        <dbReference type="EMBL" id="SEK95689.1"/>
    </source>
</evidence>
<dbReference type="Proteomes" id="UP000199421">
    <property type="component" value="Unassembled WGS sequence"/>
</dbReference>
<dbReference type="SMART" id="SM00028">
    <property type="entry name" value="TPR"/>
    <property type="match status" value="5"/>
</dbReference>
<dbReference type="EMBL" id="FOAF01000001">
    <property type="protein sequence ID" value="SEK95689.1"/>
    <property type="molecule type" value="Genomic_DNA"/>
</dbReference>
<sequence>MIRYKLLLIAKVFCLLSITTSYCQDQKPNEKHLIVLYQSQKFGDAADYLAKFYNQDTADIKILEGLAFSNKMASNYVEAEKYYKKWLEKDRRSIGVLSNLASINFQRGDYREAKGYYLQILALDSAHLSSYRALSAIAQTNGELEVSHNYLSSANRINPKNIDIAYDLAVLNLSLKQYSSADSILSIALINDPKNILLLKAKAQALYGLQKFKSTIELGEILLEAGDSSDMVLNLLAPSYYFDKNYVKCKDLLNTLESRGELKEAQLYYMAMSNAKLQLTKQALNYFEKTLEAAISPNVANYYFEKATLHEKAGQYHYASRDYRNSLQFKVLPITFYSLGLLYDYKLKQVKTAKKYYQRYLRENPKGQENKLYIKFVKQRMLELGNKL</sequence>
<name>A0A1H7L9S4_OLID1</name>
<dbReference type="InterPro" id="IPR019734">
    <property type="entry name" value="TPR_rpt"/>
</dbReference>
<dbReference type="InterPro" id="IPR011990">
    <property type="entry name" value="TPR-like_helical_dom_sf"/>
</dbReference>
<dbReference type="SUPFAM" id="SSF48452">
    <property type="entry name" value="TPR-like"/>
    <property type="match status" value="2"/>
</dbReference>
<keyword evidence="3" id="KW-1185">Reference proteome</keyword>
<reference evidence="3" key="1">
    <citation type="submission" date="2016-10" db="EMBL/GenBank/DDBJ databases">
        <authorList>
            <person name="Varghese N."/>
            <person name="Submissions S."/>
        </authorList>
    </citation>
    <scope>NUCLEOTIDE SEQUENCE [LARGE SCALE GENOMIC DNA]</scope>
    <source>
        <strain evidence="3">DSM 18733</strain>
    </source>
</reference>
<dbReference type="AlphaFoldDB" id="A0A1H7L9S4"/>
<proteinExistence type="predicted"/>
<feature type="signal peptide" evidence="1">
    <location>
        <begin position="1"/>
        <end position="23"/>
    </location>
</feature>
<dbReference type="RefSeq" id="WP_093321589.1">
    <property type="nucleotide sequence ID" value="NZ_FOAF01000001.1"/>
</dbReference>
<keyword evidence="1" id="KW-0732">Signal</keyword>
<dbReference type="OrthoDB" id="1221582at2"/>